<dbReference type="InterPro" id="IPR050849">
    <property type="entry name" value="HAD-like_hydrolase_phosphatase"/>
</dbReference>
<keyword evidence="3" id="KW-1185">Reference proteome</keyword>
<evidence type="ECO:0000313" key="3">
    <source>
        <dbReference type="Proteomes" id="UP000813427"/>
    </source>
</evidence>
<dbReference type="InterPro" id="IPR023214">
    <property type="entry name" value="HAD_sf"/>
</dbReference>
<protein>
    <submittedName>
        <fullName evidence="2">HAD-like domain-containing protein</fullName>
    </submittedName>
</protein>
<dbReference type="AlphaFoldDB" id="A0A8K0S6G6"/>
<dbReference type="Pfam" id="PF12710">
    <property type="entry name" value="HAD"/>
    <property type="match status" value="1"/>
</dbReference>
<dbReference type="Gene3D" id="3.40.50.1000">
    <property type="entry name" value="HAD superfamily/HAD-like"/>
    <property type="match status" value="1"/>
</dbReference>
<keyword evidence="1" id="KW-0732">Signal</keyword>
<dbReference type="EMBL" id="JAGPXF010000002">
    <property type="protein sequence ID" value="KAH7257206.1"/>
    <property type="molecule type" value="Genomic_DNA"/>
</dbReference>
<reference evidence="2" key="1">
    <citation type="journal article" date="2021" name="Nat. Commun.">
        <title>Genetic determinants of endophytism in the Arabidopsis root mycobiome.</title>
        <authorList>
            <person name="Mesny F."/>
            <person name="Miyauchi S."/>
            <person name="Thiergart T."/>
            <person name="Pickel B."/>
            <person name="Atanasova L."/>
            <person name="Karlsson M."/>
            <person name="Huettel B."/>
            <person name="Barry K.W."/>
            <person name="Haridas S."/>
            <person name="Chen C."/>
            <person name="Bauer D."/>
            <person name="Andreopoulos W."/>
            <person name="Pangilinan J."/>
            <person name="LaButti K."/>
            <person name="Riley R."/>
            <person name="Lipzen A."/>
            <person name="Clum A."/>
            <person name="Drula E."/>
            <person name="Henrissat B."/>
            <person name="Kohler A."/>
            <person name="Grigoriev I.V."/>
            <person name="Martin F.M."/>
            <person name="Hacquard S."/>
        </authorList>
    </citation>
    <scope>NUCLEOTIDE SEQUENCE</scope>
    <source>
        <strain evidence="2">MPI-SDFR-AT-0068</strain>
    </source>
</reference>
<organism evidence="2 3">
    <name type="scientific">Fusarium tricinctum</name>
    <dbReference type="NCBI Taxonomy" id="61284"/>
    <lineage>
        <taxon>Eukaryota</taxon>
        <taxon>Fungi</taxon>
        <taxon>Dikarya</taxon>
        <taxon>Ascomycota</taxon>
        <taxon>Pezizomycotina</taxon>
        <taxon>Sordariomycetes</taxon>
        <taxon>Hypocreomycetidae</taxon>
        <taxon>Hypocreales</taxon>
        <taxon>Nectriaceae</taxon>
        <taxon>Fusarium</taxon>
        <taxon>Fusarium tricinctum species complex</taxon>
    </lineage>
</organism>
<sequence length="309" mass="34357">MLTIVTYLVLQLLVIPVTPLTTTSTQDYIYYSSCSKMHLVFDFDGTITQQDSIGELARSAIEIQRNRHGHELQATWEQVVQSYIADYRHYKDNHPSPEDTRTCVDHEIDFLSGMKDVEETSLQRIAESGIFTGLDAETLSQAGTNAVKAGRIKIRDGFTDVMSLVTERGWSVSVISVNWSRAFLRGALSPHNLDVIANEPALDGSITGPEFFSGRMTNAREKRQALKHIVKEKDGKVIYFGDSTTDMECLLAGGVVIADNEDSTLLKTLSRIGVDVPHVGEKTDSKVSWARDFREVLDSGLLDGDLRRA</sequence>
<evidence type="ECO:0000313" key="2">
    <source>
        <dbReference type="EMBL" id="KAH7257206.1"/>
    </source>
</evidence>
<dbReference type="NCBIfam" id="TIGR01488">
    <property type="entry name" value="HAD-SF-IB"/>
    <property type="match status" value="1"/>
</dbReference>
<dbReference type="Proteomes" id="UP000813427">
    <property type="component" value="Unassembled WGS sequence"/>
</dbReference>
<comment type="caution">
    <text evidence="2">The sequence shown here is derived from an EMBL/GenBank/DDBJ whole genome shotgun (WGS) entry which is preliminary data.</text>
</comment>
<evidence type="ECO:0000256" key="1">
    <source>
        <dbReference type="SAM" id="SignalP"/>
    </source>
</evidence>
<accession>A0A8K0S6G6</accession>
<dbReference type="PANTHER" id="PTHR28181">
    <property type="entry name" value="UPF0655 PROTEIN YCR015C"/>
    <property type="match status" value="1"/>
</dbReference>
<feature type="signal peptide" evidence="1">
    <location>
        <begin position="1"/>
        <end position="19"/>
    </location>
</feature>
<proteinExistence type="predicted"/>
<feature type="chain" id="PRO_5035422986" evidence="1">
    <location>
        <begin position="20"/>
        <end position="309"/>
    </location>
</feature>
<gene>
    <name evidence="2" type="ORF">BKA59DRAFT_469567</name>
</gene>
<dbReference type="PANTHER" id="PTHR28181:SF1">
    <property type="entry name" value="COLD TOLERANCE PROTEIN 1"/>
    <property type="match status" value="1"/>
</dbReference>
<name>A0A8K0S6G6_9HYPO</name>
<dbReference type="OrthoDB" id="10255128at2759"/>
<dbReference type="SUPFAM" id="SSF56784">
    <property type="entry name" value="HAD-like"/>
    <property type="match status" value="1"/>
</dbReference>
<dbReference type="InterPro" id="IPR036412">
    <property type="entry name" value="HAD-like_sf"/>
</dbReference>